<proteinExistence type="predicted"/>
<dbReference type="EMBL" id="CP021780">
    <property type="protein sequence ID" value="ASA22321.1"/>
    <property type="molecule type" value="Genomic_DNA"/>
</dbReference>
<dbReference type="RefSeq" id="WP_087916320.1">
    <property type="nucleotide sequence ID" value="NZ_CP021780.1"/>
</dbReference>
<keyword evidence="2" id="KW-1185">Reference proteome</keyword>
<dbReference type="Proteomes" id="UP000249890">
    <property type="component" value="Chromosome"/>
</dbReference>
<organism evidence="1 2">
    <name type="scientific">Paenibacillus donghaensis</name>
    <dbReference type="NCBI Taxonomy" id="414771"/>
    <lineage>
        <taxon>Bacteria</taxon>
        <taxon>Bacillati</taxon>
        <taxon>Bacillota</taxon>
        <taxon>Bacilli</taxon>
        <taxon>Bacillales</taxon>
        <taxon>Paenibacillaceae</taxon>
        <taxon>Paenibacillus</taxon>
    </lineage>
</organism>
<evidence type="ECO:0000313" key="1">
    <source>
        <dbReference type="EMBL" id="ASA22321.1"/>
    </source>
</evidence>
<sequence length="77" mass="8499">MLYAVKGNKQLKIDEADKSAYLKLGYDIAQEEGGALTTIEVSPSKTVTYAEHRQALDRIAELEAHLAEVKKPPKADK</sequence>
<evidence type="ECO:0000313" key="2">
    <source>
        <dbReference type="Proteomes" id="UP000249890"/>
    </source>
</evidence>
<dbReference type="KEGG" id="pdh:B9T62_16930"/>
<reference evidence="1 2" key="1">
    <citation type="submission" date="2017-06" db="EMBL/GenBank/DDBJ databases">
        <title>Complete genome sequence of Paenibacillus donghaensis KCTC 13049T isolated from East Sea sediment, South Korea.</title>
        <authorList>
            <person name="Jung B.K."/>
            <person name="Hong S.-J."/>
            <person name="Shin J.-H."/>
        </authorList>
    </citation>
    <scope>NUCLEOTIDE SEQUENCE [LARGE SCALE GENOMIC DNA]</scope>
    <source>
        <strain evidence="1 2">KCTC 13049</strain>
    </source>
</reference>
<name>A0A2Z2KPX2_9BACL</name>
<accession>A0A2Z2KPX2</accession>
<protein>
    <submittedName>
        <fullName evidence="1">Uncharacterized protein</fullName>
    </submittedName>
</protein>
<dbReference type="AlphaFoldDB" id="A0A2Z2KPX2"/>
<dbReference type="OrthoDB" id="2646094at2"/>
<gene>
    <name evidence="1" type="ORF">B9T62_16930</name>
</gene>